<dbReference type="Proteomes" id="UP001194468">
    <property type="component" value="Unassembled WGS sequence"/>
</dbReference>
<proteinExistence type="predicted"/>
<protein>
    <submittedName>
        <fullName evidence="1">Uncharacterized protein</fullName>
    </submittedName>
</protein>
<evidence type="ECO:0000313" key="2">
    <source>
        <dbReference type="Proteomes" id="UP001194468"/>
    </source>
</evidence>
<gene>
    <name evidence="1" type="ORF">L210DRAFT_470150</name>
</gene>
<name>A0AAD4BK31_BOLED</name>
<evidence type="ECO:0000313" key="1">
    <source>
        <dbReference type="EMBL" id="KAF8432792.1"/>
    </source>
</evidence>
<dbReference type="AlphaFoldDB" id="A0AAD4BK31"/>
<organism evidence="1 2">
    <name type="scientific">Boletus edulis BED1</name>
    <dbReference type="NCBI Taxonomy" id="1328754"/>
    <lineage>
        <taxon>Eukaryota</taxon>
        <taxon>Fungi</taxon>
        <taxon>Dikarya</taxon>
        <taxon>Basidiomycota</taxon>
        <taxon>Agaricomycotina</taxon>
        <taxon>Agaricomycetes</taxon>
        <taxon>Agaricomycetidae</taxon>
        <taxon>Boletales</taxon>
        <taxon>Boletineae</taxon>
        <taxon>Boletaceae</taxon>
        <taxon>Boletoideae</taxon>
        <taxon>Boletus</taxon>
    </lineage>
</organism>
<reference evidence="1" key="1">
    <citation type="submission" date="2019-10" db="EMBL/GenBank/DDBJ databases">
        <authorList>
            <consortium name="DOE Joint Genome Institute"/>
            <person name="Kuo A."/>
            <person name="Miyauchi S."/>
            <person name="Kiss E."/>
            <person name="Drula E."/>
            <person name="Kohler A."/>
            <person name="Sanchez-Garcia M."/>
            <person name="Andreopoulos B."/>
            <person name="Barry K.W."/>
            <person name="Bonito G."/>
            <person name="Buee M."/>
            <person name="Carver A."/>
            <person name="Chen C."/>
            <person name="Cichocki N."/>
            <person name="Clum A."/>
            <person name="Culley D."/>
            <person name="Crous P.W."/>
            <person name="Fauchery L."/>
            <person name="Girlanda M."/>
            <person name="Hayes R."/>
            <person name="Keri Z."/>
            <person name="LaButti K."/>
            <person name="Lipzen A."/>
            <person name="Lombard V."/>
            <person name="Magnuson J."/>
            <person name="Maillard F."/>
            <person name="Morin E."/>
            <person name="Murat C."/>
            <person name="Nolan M."/>
            <person name="Ohm R."/>
            <person name="Pangilinan J."/>
            <person name="Pereira M."/>
            <person name="Perotto S."/>
            <person name="Peter M."/>
            <person name="Riley R."/>
            <person name="Sitrit Y."/>
            <person name="Stielow B."/>
            <person name="Szollosi G."/>
            <person name="Zifcakova L."/>
            <person name="Stursova M."/>
            <person name="Spatafora J.W."/>
            <person name="Tedersoo L."/>
            <person name="Vaario L.-M."/>
            <person name="Yamada A."/>
            <person name="Yan M."/>
            <person name="Wang P."/>
            <person name="Xu J."/>
            <person name="Bruns T."/>
            <person name="Baldrian P."/>
            <person name="Vilgalys R."/>
            <person name="Henrissat B."/>
            <person name="Grigoriev I.V."/>
            <person name="Hibbett D."/>
            <person name="Nagy L.G."/>
            <person name="Martin F.M."/>
        </authorList>
    </citation>
    <scope>NUCLEOTIDE SEQUENCE</scope>
    <source>
        <strain evidence="1">BED1</strain>
    </source>
</reference>
<dbReference type="EMBL" id="WHUW01000038">
    <property type="protein sequence ID" value="KAF8432792.1"/>
    <property type="molecule type" value="Genomic_DNA"/>
</dbReference>
<sequence>MPKPPTSRFNGRTRLQTLSRWVNDINLPGIKLDDSDGPQPENSATLKCFAGGATEARFFFQADACSVSSLLCPQVLSCSHPCPPQSSQLTDSPLQQICKQKIFHQHLCPSLAPRSLSELACLPSSYRHLKRTQSRTTPIPPVQLITSPVLMGAVALVSLFTDCSLRSSPLSLSHQSSSIVDFMGEL</sequence>
<reference evidence="1" key="2">
    <citation type="journal article" date="2020" name="Nat. Commun.">
        <title>Large-scale genome sequencing of mycorrhizal fungi provides insights into the early evolution of symbiotic traits.</title>
        <authorList>
            <person name="Miyauchi S."/>
            <person name="Kiss E."/>
            <person name="Kuo A."/>
            <person name="Drula E."/>
            <person name="Kohler A."/>
            <person name="Sanchez-Garcia M."/>
            <person name="Morin E."/>
            <person name="Andreopoulos B."/>
            <person name="Barry K.W."/>
            <person name="Bonito G."/>
            <person name="Buee M."/>
            <person name="Carver A."/>
            <person name="Chen C."/>
            <person name="Cichocki N."/>
            <person name="Clum A."/>
            <person name="Culley D."/>
            <person name="Crous P.W."/>
            <person name="Fauchery L."/>
            <person name="Girlanda M."/>
            <person name="Hayes R.D."/>
            <person name="Keri Z."/>
            <person name="LaButti K."/>
            <person name="Lipzen A."/>
            <person name="Lombard V."/>
            <person name="Magnuson J."/>
            <person name="Maillard F."/>
            <person name="Murat C."/>
            <person name="Nolan M."/>
            <person name="Ohm R.A."/>
            <person name="Pangilinan J."/>
            <person name="Pereira M.F."/>
            <person name="Perotto S."/>
            <person name="Peter M."/>
            <person name="Pfister S."/>
            <person name="Riley R."/>
            <person name="Sitrit Y."/>
            <person name="Stielow J.B."/>
            <person name="Szollosi G."/>
            <person name="Zifcakova L."/>
            <person name="Stursova M."/>
            <person name="Spatafora J.W."/>
            <person name="Tedersoo L."/>
            <person name="Vaario L.M."/>
            <person name="Yamada A."/>
            <person name="Yan M."/>
            <person name="Wang P."/>
            <person name="Xu J."/>
            <person name="Bruns T."/>
            <person name="Baldrian P."/>
            <person name="Vilgalys R."/>
            <person name="Dunand C."/>
            <person name="Henrissat B."/>
            <person name="Grigoriev I.V."/>
            <person name="Hibbett D."/>
            <person name="Nagy L.G."/>
            <person name="Martin F.M."/>
        </authorList>
    </citation>
    <scope>NUCLEOTIDE SEQUENCE</scope>
    <source>
        <strain evidence="1">BED1</strain>
    </source>
</reference>
<keyword evidence="2" id="KW-1185">Reference proteome</keyword>
<accession>A0AAD4BK31</accession>
<comment type="caution">
    <text evidence="1">The sequence shown here is derived from an EMBL/GenBank/DDBJ whole genome shotgun (WGS) entry which is preliminary data.</text>
</comment>